<keyword evidence="4" id="KW-0961">Cell wall biogenesis/degradation</keyword>
<protein>
    <recommendedName>
        <fullName evidence="2">N-acetylmuramoyl-L-alanine amidase</fullName>
        <ecNumber evidence="2">3.5.1.28</ecNumber>
    </recommendedName>
</protein>
<feature type="domain" description="N-acetylmuramoyl-L-alanine amidase" evidence="5">
    <location>
        <begin position="34"/>
        <end position="167"/>
    </location>
</feature>
<dbReference type="PANTHER" id="PTHR30417">
    <property type="entry name" value="N-ACETYLMURAMOYL-L-ALANINE AMIDASE AMID"/>
    <property type="match status" value="1"/>
</dbReference>
<accession>A0A843Y9W4</accession>
<dbReference type="Gene3D" id="3.40.80.10">
    <property type="entry name" value="Peptidoglycan recognition protein-like"/>
    <property type="match status" value="1"/>
</dbReference>
<comment type="catalytic activity">
    <reaction evidence="1">
        <text>Hydrolyzes the link between N-acetylmuramoyl residues and L-amino acid residues in certain cell-wall glycopeptides.</text>
        <dbReference type="EC" id="3.5.1.28"/>
    </reaction>
</comment>
<dbReference type="GO" id="GO:0071555">
    <property type="term" value="P:cell wall organization"/>
    <property type="evidence" value="ECO:0007669"/>
    <property type="project" value="UniProtKB-KW"/>
</dbReference>
<dbReference type="InterPro" id="IPR002502">
    <property type="entry name" value="Amidase_domain"/>
</dbReference>
<dbReference type="RefSeq" id="WP_153214638.1">
    <property type="nucleotide sequence ID" value="NZ_WIBF01000002.1"/>
</dbReference>
<keyword evidence="7" id="KW-1185">Reference proteome</keyword>
<evidence type="ECO:0000259" key="5">
    <source>
        <dbReference type="SMART" id="SM00644"/>
    </source>
</evidence>
<dbReference type="Pfam" id="PF01510">
    <property type="entry name" value="Amidase_2"/>
    <property type="match status" value="1"/>
</dbReference>
<dbReference type="SMART" id="SM00644">
    <property type="entry name" value="Ami_2"/>
    <property type="match status" value="1"/>
</dbReference>
<dbReference type="PANTHER" id="PTHR30417:SF1">
    <property type="entry name" value="N-ACETYLMURAMOYL-L-ALANINE AMIDASE AMID"/>
    <property type="match status" value="1"/>
</dbReference>
<reference evidence="6 7" key="1">
    <citation type="submission" date="2019-10" db="EMBL/GenBank/DDBJ databases">
        <title>Epibacterium sp. nov., isolated from seawater.</title>
        <authorList>
            <person name="Zhang X."/>
            <person name="Li N."/>
        </authorList>
    </citation>
    <scope>NUCLEOTIDE SEQUENCE [LARGE SCALE GENOMIC DNA]</scope>
    <source>
        <strain evidence="6 7">SM1979</strain>
    </source>
</reference>
<proteinExistence type="predicted"/>
<dbReference type="InterPro" id="IPR036505">
    <property type="entry name" value="Amidase/PGRP_sf"/>
</dbReference>
<evidence type="ECO:0000256" key="4">
    <source>
        <dbReference type="ARBA" id="ARBA00023316"/>
    </source>
</evidence>
<evidence type="ECO:0000256" key="1">
    <source>
        <dbReference type="ARBA" id="ARBA00001561"/>
    </source>
</evidence>
<comment type="caution">
    <text evidence="6">The sequence shown here is derived from an EMBL/GenBank/DDBJ whole genome shotgun (WGS) entry which is preliminary data.</text>
</comment>
<dbReference type="AlphaFoldDB" id="A0A843Y9W4"/>
<evidence type="ECO:0000256" key="3">
    <source>
        <dbReference type="ARBA" id="ARBA00022801"/>
    </source>
</evidence>
<organism evidence="6 7">
    <name type="scientific">Tritonibacter litoralis</name>
    <dbReference type="NCBI Taxonomy" id="2662264"/>
    <lineage>
        <taxon>Bacteria</taxon>
        <taxon>Pseudomonadati</taxon>
        <taxon>Pseudomonadota</taxon>
        <taxon>Alphaproteobacteria</taxon>
        <taxon>Rhodobacterales</taxon>
        <taxon>Paracoccaceae</taxon>
        <taxon>Tritonibacter</taxon>
    </lineage>
</organism>
<dbReference type="SUPFAM" id="SSF55846">
    <property type="entry name" value="N-acetylmuramoyl-L-alanine amidase-like"/>
    <property type="match status" value="1"/>
</dbReference>
<dbReference type="Proteomes" id="UP000444174">
    <property type="component" value="Unassembled WGS sequence"/>
</dbReference>
<evidence type="ECO:0000313" key="7">
    <source>
        <dbReference type="Proteomes" id="UP000444174"/>
    </source>
</evidence>
<keyword evidence="3" id="KW-0378">Hydrolase</keyword>
<dbReference type="CDD" id="cd06583">
    <property type="entry name" value="PGRP"/>
    <property type="match status" value="1"/>
</dbReference>
<sequence length="242" mass="26138">MATVTPAVGIRAPSAWPLAIADPVESLTPIQHPSPNFGPRRDGLTPSLVVIHYTAMTSATAALDRLCDPVAEVSAHYLISRTGTLWQLVDEDMRAWHAGVGEWAGEGDINSRSIGIELDNTGAHPFPEPQMRQLERVLTQIQTRWAIPARGIIGHSDMAPGRKFDPGPKFDWPRLARQNLAMASSGQTAQDANWPSFRAAAHLAGFTAPCDNQTLLRAVRLRHRPHATGPLTAADFAALPSG</sequence>
<gene>
    <name evidence="6" type="ORF">GFB49_04540</name>
</gene>
<dbReference type="InterPro" id="IPR051206">
    <property type="entry name" value="NAMLAA_amidase_2"/>
</dbReference>
<dbReference type="EC" id="3.5.1.28" evidence="2"/>
<dbReference type="EMBL" id="WIBF01000002">
    <property type="protein sequence ID" value="MQQ07716.1"/>
    <property type="molecule type" value="Genomic_DNA"/>
</dbReference>
<evidence type="ECO:0000313" key="6">
    <source>
        <dbReference type="EMBL" id="MQQ07716.1"/>
    </source>
</evidence>
<evidence type="ECO:0000256" key="2">
    <source>
        <dbReference type="ARBA" id="ARBA00011901"/>
    </source>
</evidence>
<dbReference type="GO" id="GO:0009254">
    <property type="term" value="P:peptidoglycan turnover"/>
    <property type="evidence" value="ECO:0007669"/>
    <property type="project" value="TreeGrafter"/>
</dbReference>
<dbReference type="GO" id="GO:0009253">
    <property type="term" value="P:peptidoglycan catabolic process"/>
    <property type="evidence" value="ECO:0007669"/>
    <property type="project" value="InterPro"/>
</dbReference>
<name>A0A843Y9W4_9RHOB</name>
<dbReference type="GO" id="GO:0008745">
    <property type="term" value="F:N-acetylmuramoyl-L-alanine amidase activity"/>
    <property type="evidence" value="ECO:0007669"/>
    <property type="project" value="UniProtKB-EC"/>
</dbReference>